<protein>
    <recommendedName>
        <fullName evidence="1">SGNH hydrolase-type esterase domain-containing protein</fullName>
    </recommendedName>
</protein>
<proteinExistence type="predicted"/>
<evidence type="ECO:0000259" key="1">
    <source>
        <dbReference type="Pfam" id="PF13472"/>
    </source>
</evidence>
<dbReference type="Proteomes" id="UP000003527">
    <property type="component" value="Unassembled WGS sequence"/>
</dbReference>
<sequence length="377" mass="42753">MGILQRIWNGTFVYQEPICFSTNVKNQPIGGSLLYFPDKILSVTSFDGSVYYEANQDYVVIGKTILRTETSQIPFIDRKIYCKPFTGISETAWVRLPGEKEYIDVVSDIYQWQVLVTYTHKTAWNGFKPESRLEQLPKSVKKLCAGGDFQLVFYGDSITAGWESSGCNEHVIDMVTIEKYHASIWHAPYQPSWAELVTNELQNCYPKSNILKTNCSAGGANMQWGLQHTEELVNPHKPDLLILGFGMNSMQEHADDYQDTIMSIIQIVRKKNPDCEFILVSPMIPNPDILSFQNNQLLDQQKALYKISDNIDGVCVAPVHSVFQELIAHGKNYLELTGNCINHPNDFSVRIYAQTILEVLNPNADTNTLLPQNDKQN</sequence>
<gene>
    <name evidence="2" type="ORF">HMPREF9624_00529</name>
</gene>
<dbReference type="InterPro" id="IPR013830">
    <property type="entry name" value="SGNH_hydro"/>
</dbReference>
<dbReference type="Gene3D" id="3.40.50.1110">
    <property type="entry name" value="SGNH hydrolase"/>
    <property type="match status" value="1"/>
</dbReference>
<feature type="domain" description="SGNH hydrolase-type esterase" evidence="1">
    <location>
        <begin position="153"/>
        <end position="346"/>
    </location>
</feature>
<dbReference type="InterPro" id="IPR036514">
    <property type="entry name" value="SGNH_hydro_sf"/>
</dbReference>
<dbReference type="PANTHER" id="PTHR30383">
    <property type="entry name" value="THIOESTERASE 1/PROTEASE 1/LYSOPHOSPHOLIPASE L1"/>
    <property type="match status" value="1"/>
</dbReference>
<organism evidence="2 3">
    <name type="scientific">Oribacterium asaccharolyticum ACB7</name>
    <dbReference type="NCBI Taxonomy" id="796944"/>
    <lineage>
        <taxon>Bacteria</taxon>
        <taxon>Bacillati</taxon>
        <taxon>Bacillota</taxon>
        <taxon>Clostridia</taxon>
        <taxon>Lachnospirales</taxon>
        <taxon>Lachnospiraceae</taxon>
        <taxon>Oribacterium</taxon>
    </lineage>
</organism>
<name>G9WU19_9FIRM</name>
<dbReference type="InterPro" id="IPR051532">
    <property type="entry name" value="Ester_Hydrolysis_Enzymes"/>
</dbReference>
<keyword evidence="3" id="KW-1185">Reference proteome</keyword>
<evidence type="ECO:0000313" key="2">
    <source>
        <dbReference type="EMBL" id="EHL12222.1"/>
    </source>
</evidence>
<dbReference type="GO" id="GO:0004622">
    <property type="term" value="F:phosphatidylcholine lysophospholipase activity"/>
    <property type="evidence" value="ECO:0007669"/>
    <property type="project" value="TreeGrafter"/>
</dbReference>
<dbReference type="EMBL" id="AFZD01000016">
    <property type="protein sequence ID" value="EHL12222.1"/>
    <property type="molecule type" value="Genomic_DNA"/>
</dbReference>
<dbReference type="Pfam" id="PF13472">
    <property type="entry name" value="Lipase_GDSL_2"/>
    <property type="match status" value="1"/>
</dbReference>
<dbReference type="AlphaFoldDB" id="G9WU19"/>
<dbReference type="SUPFAM" id="SSF52266">
    <property type="entry name" value="SGNH hydrolase"/>
    <property type="match status" value="1"/>
</dbReference>
<comment type="caution">
    <text evidence="2">The sequence shown here is derived from an EMBL/GenBank/DDBJ whole genome shotgun (WGS) entry which is preliminary data.</text>
</comment>
<evidence type="ECO:0000313" key="3">
    <source>
        <dbReference type="Proteomes" id="UP000003527"/>
    </source>
</evidence>
<accession>G9WU19</accession>
<reference evidence="2 3" key="1">
    <citation type="submission" date="2011-08" db="EMBL/GenBank/DDBJ databases">
        <title>The Genome Sequence of Oribacterium sp. ACB7.</title>
        <authorList>
            <consortium name="The Broad Institute Genome Sequencing Platform"/>
            <person name="Earl A."/>
            <person name="Ward D."/>
            <person name="Feldgarden M."/>
            <person name="Gevers D."/>
            <person name="Sizova M."/>
            <person name="Hazen A."/>
            <person name="Epstein S."/>
            <person name="Young S.K."/>
            <person name="Zeng Q."/>
            <person name="Gargeya S."/>
            <person name="Fitzgerald M."/>
            <person name="Haas B."/>
            <person name="Abouelleil A."/>
            <person name="Alvarado L."/>
            <person name="Arachchi H.M."/>
            <person name="Berlin A."/>
            <person name="Brown A."/>
            <person name="Chapman S.B."/>
            <person name="Chen Z."/>
            <person name="Dunbar C."/>
            <person name="Freedman E."/>
            <person name="Gearin G."/>
            <person name="Gellesch M."/>
            <person name="Goldberg J."/>
            <person name="Griggs A."/>
            <person name="Gujja S."/>
            <person name="Heiman D."/>
            <person name="Howarth C."/>
            <person name="Larson L."/>
            <person name="Lui A."/>
            <person name="MacDonald P.J.P."/>
            <person name="Montmayeur A."/>
            <person name="Murphy C."/>
            <person name="Neiman D."/>
            <person name="Pearson M."/>
            <person name="Priest M."/>
            <person name="Roberts A."/>
            <person name="Saif S."/>
            <person name="Shea T."/>
            <person name="Shenoy N."/>
            <person name="Sisk P."/>
            <person name="Stolte C."/>
            <person name="Sykes S."/>
            <person name="Wortman J."/>
            <person name="Nusbaum C."/>
            <person name="Birren B."/>
        </authorList>
    </citation>
    <scope>NUCLEOTIDE SEQUENCE [LARGE SCALE GENOMIC DNA]</scope>
    <source>
        <strain evidence="2 3">ACB7</strain>
    </source>
</reference>
<dbReference type="HOGENOM" id="CLU_733285_0_0_9"/>
<dbReference type="CDD" id="cd00229">
    <property type="entry name" value="SGNH_hydrolase"/>
    <property type="match status" value="1"/>
</dbReference>
<dbReference type="RefSeq" id="WP_009536420.1">
    <property type="nucleotide sequence ID" value="NZ_JH414504.1"/>
</dbReference>
<dbReference type="PATRIC" id="fig|796944.3.peg.1243"/>
<dbReference type="PANTHER" id="PTHR30383:SF5">
    <property type="entry name" value="SGNH HYDROLASE-TYPE ESTERASE DOMAIN-CONTAINING PROTEIN"/>
    <property type="match status" value="1"/>
</dbReference>